<keyword evidence="3" id="KW-1185">Reference proteome</keyword>
<accession>A0ABW4FDZ8</accession>
<reference evidence="3" key="1">
    <citation type="journal article" date="2019" name="Int. J. Syst. Evol. Microbiol.">
        <title>The Global Catalogue of Microorganisms (GCM) 10K type strain sequencing project: providing services to taxonomists for standard genome sequencing and annotation.</title>
        <authorList>
            <consortium name="The Broad Institute Genomics Platform"/>
            <consortium name="The Broad Institute Genome Sequencing Center for Infectious Disease"/>
            <person name="Wu L."/>
            <person name="Ma J."/>
        </authorList>
    </citation>
    <scope>NUCLEOTIDE SEQUENCE [LARGE SCALE GENOMIC DNA]</scope>
    <source>
        <strain evidence="3">CCM 7043</strain>
    </source>
</reference>
<feature type="transmembrane region" description="Helical" evidence="1">
    <location>
        <begin position="6"/>
        <end position="24"/>
    </location>
</feature>
<keyword evidence="1" id="KW-0812">Transmembrane</keyword>
<comment type="caution">
    <text evidence="2">The sequence shown here is derived from an EMBL/GenBank/DDBJ whole genome shotgun (WGS) entry which is preliminary data.</text>
</comment>
<evidence type="ECO:0000313" key="2">
    <source>
        <dbReference type="EMBL" id="MFD1524300.1"/>
    </source>
</evidence>
<sequence length="180" mass="20236">MGSPLAASIIAALGVIGTLLSGLLTQHVSARARMAELEHDHRTRRAEEGRNRQQAVFEKRHACYVALNMADWQFHSTLMLHVDALRTCVDTGRTNDAMETARDAMREQWGEAQLVLPDDLLPLATKANHILWKIYEMVRRIERGHGEPGESLESATSMLRKAKEHVFDLRKAMRTDLGIG</sequence>
<dbReference type="Proteomes" id="UP001597114">
    <property type="component" value="Unassembled WGS sequence"/>
</dbReference>
<dbReference type="RefSeq" id="WP_344725508.1">
    <property type="nucleotide sequence ID" value="NZ_BAAAUS010000034.1"/>
</dbReference>
<evidence type="ECO:0000256" key="1">
    <source>
        <dbReference type="SAM" id="Phobius"/>
    </source>
</evidence>
<dbReference type="EMBL" id="JBHUCO010000080">
    <property type="protein sequence ID" value="MFD1524300.1"/>
    <property type="molecule type" value="Genomic_DNA"/>
</dbReference>
<keyword evidence="1" id="KW-0472">Membrane</keyword>
<evidence type="ECO:0000313" key="3">
    <source>
        <dbReference type="Proteomes" id="UP001597114"/>
    </source>
</evidence>
<name>A0ABW4FDZ8_9PSEU</name>
<proteinExistence type="predicted"/>
<gene>
    <name evidence="2" type="ORF">ACFSJD_42900</name>
</gene>
<keyword evidence="1" id="KW-1133">Transmembrane helix</keyword>
<protein>
    <submittedName>
        <fullName evidence="2">Uncharacterized protein</fullName>
    </submittedName>
</protein>
<organism evidence="2 3">
    <name type="scientific">Pseudonocardia yunnanensis</name>
    <dbReference type="NCBI Taxonomy" id="58107"/>
    <lineage>
        <taxon>Bacteria</taxon>
        <taxon>Bacillati</taxon>
        <taxon>Actinomycetota</taxon>
        <taxon>Actinomycetes</taxon>
        <taxon>Pseudonocardiales</taxon>
        <taxon>Pseudonocardiaceae</taxon>
        <taxon>Pseudonocardia</taxon>
    </lineage>
</organism>